<evidence type="ECO:0000313" key="2">
    <source>
        <dbReference type="Proteomes" id="UP000037460"/>
    </source>
</evidence>
<protein>
    <submittedName>
        <fullName evidence="1">Uncharacterized protein</fullName>
    </submittedName>
</protein>
<gene>
    <name evidence="1" type="ORF">Ctob_013269</name>
</gene>
<comment type="caution">
    <text evidence="1">The sequence shown here is derived from an EMBL/GenBank/DDBJ whole genome shotgun (WGS) entry which is preliminary data.</text>
</comment>
<organism evidence="1 2">
    <name type="scientific">Chrysochromulina tobinii</name>
    <dbReference type="NCBI Taxonomy" id="1460289"/>
    <lineage>
        <taxon>Eukaryota</taxon>
        <taxon>Haptista</taxon>
        <taxon>Haptophyta</taxon>
        <taxon>Prymnesiophyceae</taxon>
        <taxon>Prymnesiales</taxon>
        <taxon>Chrysochromulinaceae</taxon>
        <taxon>Chrysochromulina</taxon>
    </lineage>
</organism>
<dbReference type="EMBL" id="JWZX01000460">
    <property type="protein sequence ID" value="KOO52911.1"/>
    <property type="molecule type" value="Genomic_DNA"/>
</dbReference>
<name>A0A0M0LPH4_9EUKA</name>
<evidence type="ECO:0000313" key="1">
    <source>
        <dbReference type="EMBL" id="KOO52911.1"/>
    </source>
</evidence>
<dbReference type="Proteomes" id="UP000037460">
    <property type="component" value="Unassembled WGS sequence"/>
</dbReference>
<sequence>MQAQGRPKLLQDLKAAGVSSLTDRQALCGAISKAVKAGELHAVASHDGRRGSAAGLCGGTR</sequence>
<reference evidence="2" key="1">
    <citation type="journal article" date="2015" name="PLoS Genet.">
        <title>Genome Sequence and Transcriptome Analyses of Chrysochromulina tobin: Metabolic Tools for Enhanced Algal Fitness in the Prominent Order Prymnesiales (Haptophyceae).</title>
        <authorList>
            <person name="Hovde B.T."/>
            <person name="Deodato C.R."/>
            <person name="Hunsperger H.M."/>
            <person name="Ryken S.A."/>
            <person name="Yost W."/>
            <person name="Jha R.K."/>
            <person name="Patterson J."/>
            <person name="Monnat R.J. Jr."/>
            <person name="Barlow S.B."/>
            <person name="Starkenburg S.R."/>
            <person name="Cattolico R.A."/>
        </authorList>
    </citation>
    <scope>NUCLEOTIDE SEQUENCE</scope>
    <source>
        <strain evidence="2">CCMP291</strain>
    </source>
</reference>
<proteinExistence type="predicted"/>
<keyword evidence="2" id="KW-1185">Reference proteome</keyword>
<accession>A0A0M0LPH4</accession>
<dbReference type="AlphaFoldDB" id="A0A0M0LPH4"/>